<feature type="region of interest" description="Disordered" evidence="1">
    <location>
        <begin position="1"/>
        <end position="33"/>
    </location>
</feature>
<dbReference type="EMBL" id="JENY01000015">
    <property type="protein sequence ID" value="EXL06700.1"/>
    <property type="molecule type" value="Genomic_DNA"/>
</dbReference>
<comment type="caution">
    <text evidence="2">The sequence shown here is derived from an EMBL/GenBank/DDBJ whole genome shotgun (WGS) entry which is preliminary data.</text>
</comment>
<evidence type="ECO:0000313" key="2">
    <source>
        <dbReference type="EMBL" id="EXL06700.1"/>
    </source>
</evidence>
<sequence length="99" mass="10633">MPCKHPPRGCRGALPGRPDARHAGAGRTSSSRSFRCVGLARGSKLIWSTAAMSFPIRMSAHPQLAGAVTAPGEASRMQGGALMPHPYRWTIYARLRPQP</sequence>
<dbReference type="HOGENOM" id="CLU_2314305_0_0_5"/>
<dbReference type="Proteomes" id="UP000019849">
    <property type="component" value="Unassembled WGS sequence"/>
</dbReference>
<gene>
    <name evidence="2" type="ORF">BG36_04960</name>
</gene>
<organism evidence="2 3">
    <name type="scientific">Aquamicrobium defluvii</name>
    <dbReference type="NCBI Taxonomy" id="69279"/>
    <lineage>
        <taxon>Bacteria</taxon>
        <taxon>Pseudomonadati</taxon>
        <taxon>Pseudomonadota</taxon>
        <taxon>Alphaproteobacteria</taxon>
        <taxon>Hyphomicrobiales</taxon>
        <taxon>Phyllobacteriaceae</taxon>
        <taxon>Aquamicrobium</taxon>
    </lineage>
</organism>
<dbReference type="AlphaFoldDB" id="A0A011VE20"/>
<name>A0A011VE20_9HYPH</name>
<accession>A0A011VE20</accession>
<proteinExistence type="predicted"/>
<evidence type="ECO:0000256" key="1">
    <source>
        <dbReference type="SAM" id="MobiDB-lite"/>
    </source>
</evidence>
<protein>
    <submittedName>
        <fullName evidence="2">Uncharacterized protein</fullName>
    </submittedName>
</protein>
<reference evidence="2 3" key="1">
    <citation type="submission" date="2014-02" db="EMBL/GenBank/DDBJ databases">
        <title>Aquamicrobium defluvii Genome sequencing.</title>
        <authorList>
            <person name="Wang X."/>
        </authorList>
    </citation>
    <scope>NUCLEOTIDE SEQUENCE [LARGE SCALE GENOMIC DNA]</scope>
    <source>
        <strain evidence="2 3">W13Z1</strain>
    </source>
</reference>
<evidence type="ECO:0000313" key="3">
    <source>
        <dbReference type="Proteomes" id="UP000019849"/>
    </source>
</evidence>